<dbReference type="EMBL" id="ML978130">
    <property type="protein sequence ID" value="KAF2095918.1"/>
    <property type="molecule type" value="Genomic_DNA"/>
</dbReference>
<feature type="chain" id="PRO_5040394796" description="Lysine-specific metallo-endopeptidase domain-containing protein" evidence="1">
    <location>
        <begin position="20"/>
        <end position="304"/>
    </location>
</feature>
<name>A0A9P4IAM9_9PEZI</name>
<evidence type="ECO:0008006" key="4">
    <source>
        <dbReference type="Google" id="ProtNLM"/>
    </source>
</evidence>
<evidence type="ECO:0000256" key="1">
    <source>
        <dbReference type="SAM" id="SignalP"/>
    </source>
</evidence>
<gene>
    <name evidence="2" type="ORF">NA57DRAFT_58984</name>
</gene>
<proteinExistence type="predicted"/>
<accession>A0A9P4IAM9</accession>
<keyword evidence="1" id="KW-0732">Signal</keyword>
<feature type="signal peptide" evidence="1">
    <location>
        <begin position="1"/>
        <end position="19"/>
    </location>
</feature>
<reference evidence="2" key="1">
    <citation type="journal article" date="2020" name="Stud. Mycol.">
        <title>101 Dothideomycetes genomes: a test case for predicting lifestyles and emergence of pathogens.</title>
        <authorList>
            <person name="Haridas S."/>
            <person name="Albert R."/>
            <person name="Binder M."/>
            <person name="Bloem J."/>
            <person name="Labutti K."/>
            <person name="Salamov A."/>
            <person name="Andreopoulos B."/>
            <person name="Baker S."/>
            <person name="Barry K."/>
            <person name="Bills G."/>
            <person name="Bluhm B."/>
            <person name="Cannon C."/>
            <person name="Castanera R."/>
            <person name="Culley D."/>
            <person name="Daum C."/>
            <person name="Ezra D."/>
            <person name="Gonzalez J."/>
            <person name="Henrissat B."/>
            <person name="Kuo A."/>
            <person name="Liang C."/>
            <person name="Lipzen A."/>
            <person name="Lutzoni F."/>
            <person name="Magnuson J."/>
            <person name="Mondo S."/>
            <person name="Nolan M."/>
            <person name="Ohm R."/>
            <person name="Pangilinan J."/>
            <person name="Park H.-J."/>
            <person name="Ramirez L."/>
            <person name="Alfaro M."/>
            <person name="Sun H."/>
            <person name="Tritt A."/>
            <person name="Yoshinaga Y."/>
            <person name="Zwiers L.-H."/>
            <person name="Turgeon B."/>
            <person name="Goodwin S."/>
            <person name="Spatafora J."/>
            <person name="Crous P."/>
            <person name="Grigoriev I."/>
        </authorList>
    </citation>
    <scope>NUCLEOTIDE SEQUENCE</scope>
    <source>
        <strain evidence="2">CBS 133067</strain>
    </source>
</reference>
<evidence type="ECO:0000313" key="2">
    <source>
        <dbReference type="EMBL" id="KAF2095918.1"/>
    </source>
</evidence>
<comment type="caution">
    <text evidence="2">The sequence shown here is derived from an EMBL/GenBank/DDBJ whole genome shotgun (WGS) entry which is preliminary data.</text>
</comment>
<keyword evidence="3" id="KW-1185">Reference proteome</keyword>
<dbReference type="AlphaFoldDB" id="A0A9P4IAM9"/>
<dbReference type="InterPro" id="IPR024079">
    <property type="entry name" value="MetalloPept_cat_dom_sf"/>
</dbReference>
<dbReference type="OrthoDB" id="5503671at2759"/>
<protein>
    <recommendedName>
        <fullName evidence="4">Lysine-specific metallo-endopeptidase domain-containing protein</fullName>
    </recommendedName>
</protein>
<sequence length="304" mass="32817">MARMFTLGVIAAMVITSLAALGDPFPSAYTIDESCSQKTQDITNGLKAAIRLVTQARDLLTARNDPFAGGADGFPGGVAPVFWAPLRNVLWGSGAQTNTQDIVGIYQDIIDGSINVFITCDDLGTNCATDKRNKINTFAWGKRLTDPNDLLFQSELDDGFHEGYNIVICPGAFEDHVALDTLSPSAGDSLSRFEKTWATLLVHELTHVYGSIDFKDYGYGIKAANRLRSDEAAGKAAANKFPSDDAAPTAKLNADSYMYFALAVSAGETTTPMRCFDWSRGPGNAVTINPFIRPTGPNKRRSQI</sequence>
<dbReference type="Proteomes" id="UP000799772">
    <property type="component" value="Unassembled WGS sequence"/>
</dbReference>
<dbReference type="GO" id="GO:0008237">
    <property type="term" value="F:metallopeptidase activity"/>
    <property type="evidence" value="ECO:0007669"/>
    <property type="project" value="InterPro"/>
</dbReference>
<evidence type="ECO:0000313" key="3">
    <source>
        <dbReference type="Proteomes" id="UP000799772"/>
    </source>
</evidence>
<organism evidence="2 3">
    <name type="scientific">Rhizodiscina lignyota</name>
    <dbReference type="NCBI Taxonomy" id="1504668"/>
    <lineage>
        <taxon>Eukaryota</taxon>
        <taxon>Fungi</taxon>
        <taxon>Dikarya</taxon>
        <taxon>Ascomycota</taxon>
        <taxon>Pezizomycotina</taxon>
        <taxon>Dothideomycetes</taxon>
        <taxon>Pleosporomycetidae</taxon>
        <taxon>Aulographales</taxon>
        <taxon>Rhizodiscinaceae</taxon>
        <taxon>Rhizodiscina</taxon>
    </lineage>
</organism>
<dbReference type="Gene3D" id="3.40.390.10">
    <property type="entry name" value="Collagenase (Catalytic Domain)"/>
    <property type="match status" value="1"/>
</dbReference>
<dbReference type="SUPFAM" id="SSF55486">
    <property type="entry name" value="Metalloproteases ('zincins'), catalytic domain"/>
    <property type="match status" value="1"/>
</dbReference>